<dbReference type="AlphaFoldDB" id="A0A317ZKE8"/>
<evidence type="ECO:0000313" key="6">
    <source>
        <dbReference type="Proteomes" id="UP000247099"/>
    </source>
</evidence>
<name>A0A317ZKE8_9BACT</name>
<dbReference type="OrthoDB" id="9807321at2"/>
<organism evidence="5 6">
    <name type="scientific">Coraliomargarita sinensis</name>
    <dbReference type="NCBI Taxonomy" id="2174842"/>
    <lineage>
        <taxon>Bacteria</taxon>
        <taxon>Pseudomonadati</taxon>
        <taxon>Verrucomicrobiota</taxon>
        <taxon>Opitutia</taxon>
        <taxon>Puniceicoccales</taxon>
        <taxon>Coraliomargaritaceae</taxon>
        <taxon>Coraliomargarita</taxon>
    </lineage>
</organism>
<dbReference type="Gene3D" id="1.10.10.60">
    <property type="entry name" value="Homeodomain-like"/>
    <property type="match status" value="2"/>
</dbReference>
<dbReference type="PANTHER" id="PTHR43280">
    <property type="entry name" value="ARAC-FAMILY TRANSCRIPTIONAL REGULATOR"/>
    <property type="match status" value="1"/>
</dbReference>
<dbReference type="PANTHER" id="PTHR43280:SF30">
    <property type="entry name" value="MMSAB OPERON REGULATORY PROTEIN"/>
    <property type="match status" value="1"/>
</dbReference>
<evidence type="ECO:0000259" key="4">
    <source>
        <dbReference type="PROSITE" id="PS01124"/>
    </source>
</evidence>
<comment type="caution">
    <text evidence="5">The sequence shown here is derived from an EMBL/GenBank/DDBJ whole genome shotgun (WGS) entry which is preliminary data.</text>
</comment>
<dbReference type="InterPro" id="IPR020449">
    <property type="entry name" value="Tscrpt_reg_AraC-type_HTH"/>
</dbReference>
<evidence type="ECO:0000256" key="2">
    <source>
        <dbReference type="ARBA" id="ARBA00023125"/>
    </source>
</evidence>
<dbReference type="InterPro" id="IPR018062">
    <property type="entry name" value="HTH_AraC-typ_CS"/>
</dbReference>
<dbReference type="Proteomes" id="UP000247099">
    <property type="component" value="Unassembled WGS sequence"/>
</dbReference>
<dbReference type="InterPro" id="IPR003313">
    <property type="entry name" value="AraC-bd"/>
</dbReference>
<dbReference type="PROSITE" id="PS00041">
    <property type="entry name" value="HTH_ARAC_FAMILY_1"/>
    <property type="match status" value="1"/>
</dbReference>
<dbReference type="Pfam" id="PF02311">
    <property type="entry name" value="AraC_binding"/>
    <property type="match status" value="1"/>
</dbReference>
<dbReference type="RefSeq" id="WP_110130742.1">
    <property type="nucleotide sequence ID" value="NZ_QHJQ01000004.1"/>
</dbReference>
<protein>
    <recommendedName>
        <fullName evidence="4">HTH araC/xylS-type domain-containing protein</fullName>
    </recommendedName>
</protein>
<keyword evidence="1" id="KW-0805">Transcription regulation</keyword>
<dbReference type="GO" id="GO:0043565">
    <property type="term" value="F:sequence-specific DNA binding"/>
    <property type="evidence" value="ECO:0007669"/>
    <property type="project" value="InterPro"/>
</dbReference>
<dbReference type="InterPro" id="IPR018060">
    <property type="entry name" value="HTH_AraC"/>
</dbReference>
<dbReference type="CDD" id="cd06986">
    <property type="entry name" value="cupin_MmsR-like_N"/>
    <property type="match status" value="1"/>
</dbReference>
<proteinExistence type="predicted"/>
<accession>A0A317ZKE8</accession>
<evidence type="ECO:0000313" key="5">
    <source>
        <dbReference type="EMBL" id="PXA04289.1"/>
    </source>
</evidence>
<reference evidence="5 6" key="1">
    <citation type="submission" date="2018-05" db="EMBL/GenBank/DDBJ databases">
        <title>Coraliomargarita sinensis sp. nov., isolated from a marine solar saltern.</title>
        <authorList>
            <person name="Zhou L.Y."/>
        </authorList>
    </citation>
    <scope>NUCLEOTIDE SEQUENCE [LARGE SCALE GENOMIC DNA]</scope>
    <source>
        <strain evidence="5 6">WN38</strain>
    </source>
</reference>
<dbReference type="Pfam" id="PF12833">
    <property type="entry name" value="HTH_18"/>
    <property type="match status" value="1"/>
</dbReference>
<dbReference type="InterPro" id="IPR037923">
    <property type="entry name" value="HTH-like"/>
</dbReference>
<keyword evidence="6" id="KW-1185">Reference proteome</keyword>
<evidence type="ECO:0000256" key="1">
    <source>
        <dbReference type="ARBA" id="ARBA00023015"/>
    </source>
</evidence>
<dbReference type="SUPFAM" id="SSF46689">
    <property type="entry name" value="Homeodomain-like"/>
    <property type="match status" value="2"/>
</dbReference>
<dbReference type="InterPro" id="IPR009057">
    <property type="entry name" value="Homeodomain-like_sf"/>
</dbReference>
<dbReference type="FunCoup" id="A0A317ZKE8">
    <property type="interactions" value="54"/>
</dbReference>
<dbReference type="GO" id="GO:0003700">
    <property type="term" value="F:DNA-binding transcription factor activity"/>
    <property type="evidence" value="ECO:0007669"/>
    <property type="project" value="InterPro"/>
</dbReference>
<dbReference type="PRINTS" id="PR00032">
    <property type="entry name" value="HTHARAC"/>
</dbReference>
<dbReference type="PROSITE" id="PS01124">
    <property type="entry name" value="HTH_ARAC_FAMILY_2"/>
    <property type="match status" value="1"/>
</dbReference>
<evidence type="ECO:0000256" key="3">
    <source>
        <dbReference type="ARBA" id="ARBA00023163"/>
    </source>
</evidence>
<keyword evidence="2" id="KW-0238">DNA-binding</keyword>
<dbReference type="SMART" id="SM00342">
    <property type="entry name" value="HTH_ARAC"/>
    <property type="match status" value="1"/>
</dbReference>
<keyword evidence="3" id="KW-0804">Transcription</keyword>
<dbReference type="SUPFAM" id="SSF51215">
    <property type="entry name" value="Regulatory protein AraC"/>
    <property type="match status" value="1"/>
</dbReference>
<dbReference type="EMBL" id="QHJQ01000004">
    <property type="protein sequence ID" value="PXA04289.1"/>
    <property type="molecule type" value="Genomic_DNA"/>
</dbReference>
<feature type="domain" description="HTH araC/xylS-type" evidence="4">
    <location>
        <begin position="203"/>
        <end position="301"/>
    </location>
</feature>
<sequence length="302" mass="35070">MGIAIFPARMDNITDHKAEGFAGQRLYRLPKMALQRLRERPFTKDFIVTDLGYFPTVEKHSVTRPDGVKQWILIFVNEGKGWYASEGRTHELGANEVLLLPPRRSHCYGADAKAPWSIFWFHFEGRGPEELLDWIIAKPEPQTIVCRSPDTLRRQFHSILSAVERGYHEHTLLELSRVLINVLTLLHRNPISEPNDMRLERIEATMDQMRRDIGRPRTLRDYASTSGLSVSQFSHLFKQHTGISPMNYQTEIRMQRACEFLDTTSSSIKDVAWRLGYDDPLYFSRTFKKCTGLSPSQYRDRI</sequence>
<dbReference type="Gene3D" id="2.60.120.280">
    <property type="entry name" value="Regulatory protein AraC"/>
    <property type="match status" value="1"/>
</dbReference>
<gene>
    <name evidence="5" type="ORF">DDZ13_07075</name>
</gene>
<dbReference type="InParanoid" id="A0A317ZKE8"/>